<gene>
    <name evidence="2" type="ORF">HDF09_003148</name>
</gene>
<dbReference type="EMBL" id="JACHDY010000004">
    <property type="protein sequence ID" value="MBB5318451.1"/>
    <property type="molecule type" value="Genomic_DNA"/>
</dbReference>
<sequence length="176" mass="19750">MPVYDQSRVSIGLSTLRNIGVAALGLLQVFCVFTSTFAISLGTRYPTALHWLHAYMELTGTDSTFKFFAPHVASQAIAEVTSYSSGAVTHFTRYRRVRNDVDFRIIAFSLGLMQKQRYTLLGYALAEDAIKTDPAVDRVEVKLGFWQVRPLRESKTQSPQFLVLYRGDYARTGIGP</sequence>
<reference evidence="2" key="1">
    <citation type="submission" date="2020-08" db="EMBL/GenBank/DDBJ databases">
        <title>Genomic Encyclopedia of Type Strains, Phase IV (KMG-V): Genome sequencing to study the core and pangenomes of soil and plant-associated prokaryotes.</title>
        <authorList>
            <person name="Whitman W."/>
        </authorList>
    </citation>
    <scope>NUCLEOTIDE SEQUENCE [LARGE SCALE GENOMIC DNA]</scope>
    <source>
        <strain evidence="2">M8UP27</strain>
    </source>
</reference>
<protein>
    <submittedName>
        <fullName evidence="2">Uncharacterized protein</fullName>
    </submittedName>
</protein>
<evidence type="ECO:0000256" key="1">
    <source>
        <dbReference type="SAM" id="Phobius"/>
    </source>
</evidence>
<evidence type="ECO:0000313" key="3">
    <source>
        <dbReference type="Proteomes" id="UP000568106"/>
    </source>
</evidence>
<organism evidence="2 3">
    <name type="scientific">Tunturiibacter empetritectus</name>
    <dbReference type="NCBI Taxonomy" id="3069691"/>
    <lineage>
        <taxon>Bacteria</taxon>
        <taxon>Pseudomonadati</taxon>
        <taxon>Acidobacteriota</taxon>
        <taxon>Terriglobia</taxon>
        <taxon>Terriglobales</taxon>
        <taxon>Acidobacteriaceae</taxon>
        <taxon>Tunturiibacter</taxon>
    </lineage>
</organism>
<accession>A0A7W8IJR9</accession>
<dbReference type="AlphaFoldDB" id="A0A7W8IJR9"/>
<keyword evidence="3" id="KW-1185">Reference proteome</keyword>
<keyword evidence="1" id="KW-1133">Transmembrane helix</keyword>
<comment type="caution">
    <text evidence="2">The sequence shown here is derived from an EMBL/GenBank/DDBJ whole genome shotgun (WGS) entry which is preliminary data.</text>
</comment>
<dbReference type="Proteomes" id="UP000568106">
    <property type="component" value="Unassembled WGS sequence"/>
</dbReference>
<feature type="transmembrane region" description="Helical" evidence="1">
    <location>
        <begin position="20"/>
        <end position="41"/>
    </location>
</feature>
<evidence type="ECO:0000313" key="2">
    <source>
        <dbReference type="EMBL" id="MBB5318451.1"/>
    </source>
</evidence>
<keyword evidence="1" id="KW-0812">Transmembrane</keyword>
<name>A0A7W8IJR9_9BACT</name>
<proteinExistence type="predicted"/>
<keyword evidence="1" id="KW-0472">Membrane</keyword>